<comment type="pathway">
    <text evidence="6">One-carbon metabolism; tetrahydrofolate interconversion.</text>
</comment>
<comment type="caution">
    <text evidence="8">The sequence shown here is derived from an EMBL/GenBank/DDBJ whole genome shotgun (WGS) entry which is preliminary data.</text>
</comment>
<feature type="binding site" evidence="6">
    <location>
        <begin position="121"/>
        <end position="123"/>
    </location>
    <ligand>
        <name>(6S)-5,6,7,8-tetrahydrofolate</name>
        <dbReference type="ChEBI" id="CHEBI:57453"/>
    </ligand>
</feature>
<dbReference type="PANTHER" id="PTHR11680">
    <property type="entry name" value="SERINE HYDROXYMETHYLTRANSFERASE"/>
    <property type="match status" value="1"/>
</dbReference>
<evidence type="ECO:0000256" key="6">
    <source>
        <dbReference type="HAMAP-Rule" id="MF_00051"/>
    </source>
</evidence>
<comment type="cofactor">
    <cofactor evidence="1 6">
        <name>pyridoxal 5'-phosphate</name>
        <dbReference type="ChEBI" id="CHEBI:597326"/>
    </cofactor>
</comment>
<dbReference type="InterPro" id="IPR039429">
    <property type="entry name" value="SHMT-like_dom"/>
</dbReference>
<comment type="subcellular location">
    <subcellularLocation>
        <location evidence="6">Cytoplasm</location>
    </subcellularLocation>
</comment>
<dbReference type="EMBL" id="QGHD01000001">
    <property type="protein sequence ID" value="PWL04235.1"/>
    <property type="molecule type" value="Genomic_DNA"/>
</dbReference>
<keyword evidence="5 6" id="KW-0663">Pyridoxal phosphate</keyword>
<dbReference type="PANTHER" id="PTHR11680:SF35">
    <property type="entry name" value="SERINE HYDROXYMETHYLTRANSFERASE 1"/>
    <property type="match status" value="1"/>
</dbReference>
<dbReference type="InterPro" id="IPR001085">
    <property type="entry name" value="Ser_HO-MeTrfase"/>
</dbReference>
<dbReference type="PIRSF" id="PIRSF000412">
    <property type="entry name" value="SHMT"/>
    <property type="match status" value="1"/>
</dbReference>
<evidence type="ECO:0000256" key="1">
    <source>
        <dbReference type="ARBA" id="ARBA00001933"/>
    </source>
</evidence>
<dbReference type="InterPro" id="IPR019798">
    <property type="entry name" value="Ser_HO-MeTrfase_PLP_BS"/>
</dbReference>
<evidence type="ECO:0000259" key="7">
    <source>
        <dbReference type="Pfam" id="PF00464"/>
    </source>
</evidence>
<evidence type="ECO:0000256" key="4">
    <source>
        <dbReference type="ARBA" id="ARBA00022679"/>
    </source>
</evidence>
<comment type="function">
    <text evidence="6">Catalyzes the reversible interconversion of serine and glycine with tetrahydrofolate (THF) serving as the one-carbon carrier. This reaction serves as the major source of one-carbon groups required for the biosynthesis of purines, thymidylate, methionine, and other important biomolecules. Also exhibits THF-independent aldolase activity toward beta-hydroxyamino acids, producing glycine and aldehydes, via a retro-aldol mechanism.</text>
</comment>
<dbReference type="PROSITE" id="PS00096">
    <property type="entry name" value="SHMT"/>
    <property type="match status" value="1"/>
</dbReference>
<dbReference type="InterPro" id="IPR015421">
    <property type="entry name" value="PyrdxlP-dep_Trfase_major"/>
</dbReference>
<comment type="catalytic activity">
    <reaction evidence="6">
        <text>(6R)-5,10-methylene-5,6,7,8-tetrahydrofolate + glycine + H2O = (6S)-5,6,7,8-tetrahydrofolate + L-serine</text>
        <dbReference type="Rhea" id="RHEA:15481"/>
        <dbReference type="ChEBI" id="CHEBI:15377"/>
        <dbReference type="ChEBI" id="CHEBI:15636"/>
        <dbReference type="ChEBI" id="CHEBI:33384"/>
        <dbReference type="ChEBI" id="CHEBI:57305"/>
        <dbReference type="ChEBI" id="CHEBI:57453"/>
        <dbReference type="EC" id="2.1.2.1"/>
    </reaction>
</comment>
<keyword evidence="9" id="KW-1185">Reference proteome</keyword>
<comment type="subunit">
    <text evidence="6">Homodimer.</text>
</comment>
<feature type="site" description="Plays an important role in substrate specificity" evidence="6">
    <location>
        <position position="225"/>
    </location>
</feature>
<accession>A0ABX5LS97</accession>
<proteinExistence type="inferred from homology"/>
<comment type="pathway">
    <text evidence="6">Amino-acid biosynthesis; glycine biosynthesis; glycine from L-serine: step 1/1.</text>
</comment>
<reference evidence="8 9" key="1">
    <citation type="submission" date="2018-05" db="EMBL/GenBank/DDBJ databases">
        <title>Animal gut microbial communities from fecal samples from Wisconsin, USA.</title>
        <authorList>
            <person name="Neumann A."/>
        </authorList>
    </citation>
    <scope>NUCLEOTIDE SEQUENCE [LARGE SCALE GENOMIC DNA]</scope>
    <source>
        <strain evidence="8 9">UWS4</strain>
    </source>
</reference>
<dbReference type="Proteomes" id="UP000245523">
    <property type="component" value="Unassembled WGS sequence"/>
</dbReference>
<evidence type="ECO:0000256" key="2">
    <source>
        <dbReference type="ARBA" id="ARBA00006376"/>
    </source>
</evidence>
<dbReference type="InterPro" id="IPR015424">
    <property type="entry name" value="PyrdxlP-dep_Trfase"/>
</dbReference>
<dbReference type="Gene3D" id="3.90.1150.10">
    <property type="entry name" value="Aspartate Aminotransferase, domain 1"/>
    <property type="match status" value="1"/>
</dbReference>
<feature type="modified residue" description="N6-(pyridoxal phosphate)lysine" evidence="6">
    <location>
        <position position="226"/>
    </location>
</feature>
<evidence type="ECO:0000313" key="9">
    <source>
        <dbReference type="Proteomes" id="UP000245523"/>
    </source>
</evidence>
<dbReference type="InterPro" id="IPR049943">
    <property type="entry name" value="Ser_HO-MeTrfase-like"/>
</dbReference>
<dbReference type="SUPFAM" id="SSF53383">
    <property type="entry name" value="PLP-dependent transferases"/>
    <property type="match status" value="1"/>
</dbReference>
<dbReference type="NCBIfam" id="NF000586">
    <property type="entry name" value="PRK00011.1"/>
    <property type="match status" value="1"/>
</dbReference>
<gene>
    <name evidence="6" type="primary">glyA</name>
    <name evidence="8" type="ORF">B0H50_101249</name>
</gene>
<organism evidence="8 9">
    <name type="scientific">Hallerella porci</name>
    <dbReference type="NCBI Taxonomy" id="1945871"/>
    <lineage>
        <taxon>Bacteria</taxon>
        <taxon>Pseudomonadati</taxon>
        <taxon>Fibrobacterota</taxon>
        <taxon>Fibrobacteria</taxon>
        <taxon>Fibrobacterales</taxon>
        <taxon>Fibrobacteraceae</taxon>
        <taxon>Hallerella</taxon>
    </lineage>
</organism>
<keyword evidence="3 6" id="KW-0554">One-carbon metabolism</keyword>
<protein>
    <recommendedName>
        <fullName evidence="6">Serine hydroxymethyltransferase</fullName>
        <shortName evidence="6">SHMT</shortName>
        <shortName evidence="6">Serine methylase</shortName>
        <ecNumber evidence="6">2.1.2.1</ecNumber>
    </recommendedName>
</protein>
<keyword evidence="6" id="KW-0963">Cytoplasm</keyword>
<dbReference type="InterPro" id="IPR015422">
    <property type="entry name" value="PyrdxlP-dep_Trfase_small"/>
</dbReference>
<feature type="domain" description="Serine hydroxymethyltransferase-like" evidence="7">
    <location>
        <begin position="4"/>
        <end position="393"/>
    </location>
</feature>
<dbReference type="Pfam" id="PF00464">
    <property type="entry name" value="SHMT"/>
    <property type="match status" value="1"/>
</dbReference>
<evidence type="ECO:0000313" key="8">
    <source>
        <dbReference type="EMBL" id="PWL04235.1"/>
    </source>
</evidence>
<comment type="caution">
    <text evidence="6">Lacks conserved residue(s) required for the propagation of feature annotation.</text>
</comment>
<dbReference type="HAMAP" id="MF_00051">
    <property type="entry name" value="SHMT"/>
    <property type="match status" value="1"/>
</dbReference>
<comment type="similarity">
    <text evidence="2 6">Belongs to the SHMT family.</text>
</comment>
<dbReference type="RefSeq" id="WP_106198082.1">
    <property type="nucleotide sequence ID" value="NZ_JAXEIU010000055.1"/>
</dbReference>
<dbReference type="Gene3D" id="3.40.640.10">
    <property type="entry name" value="Type I PLP-dependent aspartate aminotransferase-like (Major domain)"/>
    <property type="match status" value="1"/>
</dbReference>
<name>A0ABX5LS97_9BACT</name>
<keyword evidence="6" id="KW-0028">Amino-acid biosynthesis</keyword>
<sequence length="425" mass="47193">MMTLQQEDPAIYDLIQEEAERQEYGIELIASENYTSKAVMEAMGSVLTNKYSEGYIGKRYYGGNQVIDKIEKIAIDRCKELFGCDHVNVQPLSGSPANAAVYFAVLKPGDKVLGLKLDHGGHLSHGHPVNFSGMLYNFVQYEVDKETGRIDMDKVREIALREKPKMILAGFSAYSRNLDWKRFKEIADEVGALTMADISHIAGLIAGKAIESPIPYFDIVTTTTHKTLRGPRSAIIMCKDKMIKKMVKGELKEVSLPKEIDKGVFPGMQGGPHDHITAGKAVAFGEALKPEFQTYAKNVIKNMQAMADELMKRGYKIISDGTDNHLVVIDMTSKNVSGKEAEVALEKVGISTSRSTIPFDPRKPMDPSGLRVGTAAITTRGFDENDSRTVADIMDRTIQNKDNDEALKSIRQEIVELCKKHPLYK</sequence>
<evidence type="ECO:0000256" key="5">
    <source>
        <dbReference type="ARBA" id="ARBA00022898"/>
    </source>
</evidence>
<evidence type="ECO:0000256" key="3">
    <source>
        <dbReference type="ARBA" id="ARBA00022563"/>
    </source>
</evidence>
<keyword evidence="4 6" id="KW-0808">Transferase</keyword>
<feature type="binding site" evidence="6">
    <location>
        <position position="117"/>
    </location>
    <ligand>
        <name>(6S)-5,6,7,8-tetrahydrofolate</name>
        <dbReference type="ChEBI" id="CHEBI:57453"/>
    </ligand>
</feature>
<dbReference type="CDD" id="cd00378">
    <property type="entry name" value="SHMT"/>
    <property type="match status" value="1"/>
</dbReference>
<dbReference type="EC" id="2.1.2.1" evidence="6"/>